<dbReference type="PROSITE" id="PS50878">
    <property type="entry name" value="RT_POL"/>
    <property type="match status" value="1"/>
</dbReference>
<dbReference type="Proteomes" id="UP000053660">
    <property type="component" value="Unassembled WGS sequence"/>
</dbReference>
<organism evidence="2 3">
    <name type="scientific">Oesophagostomum dentatum</name>
    <name type="common">Nodular worm</name>
    <dbReference type="NCBI Taxonomy" id="61180"/>
    <lineage>
        <taxon>Eukaryota</taxon>
        <taxon>Metazoa</taxon>
        <taxon>Ecdysozoa</taxon>
        <taxon>Nematoda</taxon>
        <taxon>Chromadorea</taxon>
        <taxon>Rhabditida</taxon>
        <taxon>Rhabditina</taxon>
        <taxon>Rhabditomorpha</taxon>
        <taxon>Strongyloidea</taxon>
        <taxon>Strongylidae</taxon>
        <taxon>Oesophagostomum</taxon>
    </lineage>
</organism>
<sequence length="185" mass="21184">MREATTIIKLFEREIVIPVKRGVRQGDTISPKLFTTTLQYAMKDLNWEQYGIWIDGKNITKLRFADDIVLCANNPEEAQKMLDDLDKASKAVGLEMNRKKTQYMKNVWCPAGVLKLEGRALEETLNDLQQRFKFNIKSLILRRNPHRSLSKLGRRLAMNLGQVLLLPSTQNRGATSLRSAVVRKA</sequence>
<dbReference type="AlphaFoldDB" id="A0A0B1T8Q5"/>
<dbReference type="OrthoDB" id="410104at2759"/>
<dbReference type="SUPFAM" id="SSF56672">
    <property type="entry name" value="DNA/RNA polymerases"/>
    <property type="match status" value="1"/>
</dbReference>
<name>A0A0B1T8Q5_OESDE</name>
<reference evidence="2 3" key="1">
    <citation type="submission" date="2014-03" db="EMBL/GenBank/DDBJ databases">
        <title>Draft genome of the hookworm Oesophagostomum dentatum.</title>
        <authorList>
            <person name="Mitreva M."/>
        </authorList>
    </citation>
    <scope>NUCLEOTIDE SEQUENCE [LARGE SCALE GENOMIC DNA]</scope>
    <source>
        <strain evidence="2 3">OD-Hann</strain>
    </source>
</reference>
<dbReference type="EMBL" id="KN551295">
    <property type="protein sequence ID" value="KHJ92536.1"/>
    <property type="molecule type" value="Genomic_DNA"/>
</dbReference>
<evidence type="ECO:0000313" key="2">
    <source>
        <dbReference type="EMBL" id="KHJ92536.1"/>
    </source>
</evidence>
<accession>A0A0B1T8Q5</accession>
<keyword evidence="3" id="KW-1185">Reference proteome</keyword>
<dbReference type="Pfam" id="PF00078">
    <property type="entry name" value="RVT_1"/>
    <property type="match status" value="1"/>
</dbReference>
<dbReference type="PANTHER" id="PTHR47027">
    <property type="entry name" value="REVERSE TRANSCRIPTASE DOMAIN-CONTAINING PROTEIN"/>
    <property type="match status" value="1"/>
</dbReference>
<dbReference type="InterPro" id="IPR043502">
    <property type="entry name" value="DNA/RNA_pol_sf"/>
</dbReference>
<evidence type="ECO:0000259" key="1">
    <source>
        <dbReference type="PROSITE" id="PS50878"/>
    </source>
</evidence>
<dbReference type="InterPro" id="IPR043128">
    <property type="entry name" value="Rev_trsase/Diguanyl_cyclase"/>
</dbReference>
<proteinExistence type="predicted"/>
<feature type="domain" description="Reverse transcriptase" evidence="1">
    <location>
        <begin position="1"/>
        <end position="121"/>
    </location>
</feature>
<protein>
    <recommendedName>
        <fullName evidence="1">Reverse transcriptase domain-containing protein</fullName>
    </recommendedName>
</protein>
<dbReference type="PANTHER" id="PTHR47027:SF20">
    <property type="entry name" value="REVERSE TRANSCRIPTASE-LIKE PROTEIN WITH RNA-DIRECTED DNA POLYMERASE DOMAIN"/>
    <property type="match status" value="1"/>
</dbReference>
<evidence type="ECO:0000313" key="3">
    <source>
        <dbReference type="Proteomes" id="UP000053660"/>
    </source>
</evidence>
<dbReference type="Gene3D" id="3.30.70.270">
    <property type="match status" value="1"/>
</dbReference>
<dbReference type="InterPro" id="IPR000477">
    <property type="entry name" value="RT_dom"/>
</dbReference>
<gene>
    <name evidence="2" type="ORF">OESDEN_07573</name>
</gene>